<keyword evidence="7" id="KW-1185">Reference proteome</keyword>
<comment type="similarity">
    <text evidence="1">Belongs to the THADA family.</text>
</comment>
<dbReference type="InterPro" id="IPR016024">
    <property type="entry name" value="ARM-type_fold"/>
</dbReference>
<dbReference type="InterPro" id="IPR056843">
    <property type="entry name" value="THADA-like_TPR"/>
</dbReference>
<dbReference type="GO" id="GO:0030488">
    <property type="term" value="P:tRNA methylation"/>
    <property type="evidence" value="ECO:0007669"/>
    <property type="project" value="TreeGrafter"/>
</dbReference>
<dbReference type="Proteomes" id="UP000031516">
    <property type="component" value="Unassembled WGS sequence"/>
</dbReference>
<gene>
    <name evidence="6" type="ORF">KLDO_g754</name>
</gene>
<protein>
    <submittedName>
        <fullName evidence="6">WGS project CCBQ000000000 data, contig 00041</fullName>
    </submittedName>
</protein>
<dbReference type="InterPro" id="IPR056842">
    <property type="entry name" value="THADA-like_TPR_C"/>
</dbReference>
<dbReference type="PANTHER" id="PTHR14387:SF0">
    <property type="entry name" value="DUF2428 DOMAIN-CONTAINING PROTEIN"/>
    <property type="match status" value="1"/>
</dbReference>
<keyword evidence="2" id="KW-0819">tRNA processing</keyword>
<evidence type="ECO:0000256" key="2">
    <source>
        <dbReference type="ARBA" id="ARBA00022694"/>
    </source>
</evidence>
<dbReference type="OrthoDB" id="73997at2759"/>
<evidence type="ECO:0000313" key="7">
    <source>
        <dbReference type="Proteomes" id="UP000031516"/>
    </source>
</evidence>
<proteinExistence type="inferred from homology"/>
<dbReference type="Pfam" id="PF10350">
    <property type="entry name" value="DUF2428"/>
    <property type="match status" value="1"/>
</dbReference>
<dbReference type="InterPro" id="IPR051954">
    <property type="entry name" value="tRNA_methyltransferase_THADA"/>
</dbReference>
<name>A0A0A8L2J9_9SACH</name>
<accession>A0A0A8L2J9</accession>
<organism evidence="6 7">
    <name type="scientific">Kluyveromyces dobzhanskii CBS 2104</name>
    <dbReference type="NCBI Taxonomy" id="1427455"/>
    <lineage>
        <taxon>Eukaryota</taxon>
        <taxon>Fungi</taxon>
        <taxon>Dikarya</taxon>
        <taxon>Ascomycota</taxon>
        <taxon>Saccharomycotina</taxon>
        <taxon>Saccharomycetes</taxon>
        <taxon>Saccharomycetales</taxon>
        <taxon>Saccharomycetaceae</taxon>
        <taxon>Kluyveromyces</taxon>
    </lineage>
</organism>
<evidence type="ECO:0000313" key="6">
    <source>
        <dbReference type="EMBL" id="CDO92434.1"/>
    </source>
</evidence>
<reference evidence="6 7" key="1">
    <citation type="submission" date="2014-03" db="EMBL/GenBank/DDBJ databases">
        <title>The genome of Kluyveromyces dobzhanskii.</title>
        <authorList>
            <person name="Nystedt B."/>
            <person name="Astrom S."/>
        </authorList>
    </citation>
    <scope>NUCLEOTIDE SEQUENCE [LARGE SCALE GENOMIC DNA]</scope>
    <source>
        <strain evidence="6 7">CBS 2104</strain>
    </source>
</reference>
<feature type="domain" description="DUF2428" evidence="3">
    <location>
        <begin position="598"/>
        <end position="820"/>
    </location>
</feature>
<dbReference type="SUPFAM" id="SSF48371">
    <property type="entry name" value="ARM repeat"/>
    <property type="match status" value="2"/>
</dbReference>
<evidence type="ECO:0000259" key="5">
    <source>
        <dbReference type="Pfam" id="PF25151"/>
    </source>
</evidence>
<evidence type="ECO:0000259" key="3">
    <source>
        <dbReference type="Pfam" id="PF10350"/>
    </source>
</evidence>
<dbReference type="PANTHER" id="PTHR14387">
    <property type="entry name" value="THADA/DEATH RECEPTOR INTERACTING PROTEIN"/>
    <property type="match status" value="1"/>
</dbReference>
<comment type="caution">
    <text evidence="6">The sequence shown here is derived from an EMBL/GenBank/DDBJ whole genome shotgun (WGS) entry which is preliminary data.</text>
</comment>
<feature type="domain" description="tRNA (32-2'-O)-methyltransferase regulator THADA-like C-terminal TPR repeats region" evidence="5">
    <location>
        <begin position="822"/>
        <end position="979"/>
    </location>
</feature>
<feature type="domain" description="tRNA (32-2'-O)-methyltransferase regulator THADA-like TPR repeats region" evidence="4">
    <location>
        <begin position="224"/>
        <end position="487"/>
    </location>
</feature>
<dbReference type="Pfam" id="PF25150">
    <property type="entry name" value="TPR_Trm732"/>
    <property type="match status" value="1"/>
</dbReference>
<evidence type="ECO:0000259" key="4">
    <source>
        <dbReference type="Pfam" id="PF25150"/>
    </source>
</evidence>
<sequence length="1412" mass="162882">MTVEIVSQWKSWLLKYKAGSSITNDEINELVSCFKDVSRNLADSGINEKQRVQSVDVMSMLMLKVYQILRKLKNDNKQSCSEFEVIVRDKMFSVEQGTFLFHYVIDFWTDTTVSMEIPLRNMFERLLQLMNYLYGTDMMQNILYGWVETVLSLQENMKVQYYLLDVFSNQIDLYMILQLKPNFVKTCLSLVWAETLCTQVGKCLSTVLLNWYKYHFDESTIEDWLLLWKPLCCSYLNDPKYTKRIQFYVLSLIFRQLPASFGFFIKEHEEFSSTLLLSIFKIGQELAIEEEPFHEEKYIKTEDVISLLQQDQYKLPTFELLTYSNKRSKKIQPYIYDIIKDNLTIFFVDYKLQTRNYFHGSLKLFINRIRDSAYSLNRDAHKLKQKNKFPEEQLFKLQQVKYAYEFMKWLVKFLKSQMTPGSQYQRRSLAYQIFSTLLISGLDSSIPTEFLDSKQRMDYPFSIELFDTTMVRILVDDLTNDYDDIREHSLKLLSIAFESTNGVGLNVDETSLFDLASQLLLSYKSSDGGAKILEFVFTISDRKMDHLSKLLVLLQKLLKNASCDLIGNISFPVSGIFTALALVSKKIDNKEFTEQLSQSLIDSTILNWQTVKEIVCHDSPEGNLPIQYMNCGISDQVITSYAFRSIKESSMLLKTLLAYKPLSSNQIEKCGSLLLEQLSSIRHSGAFQSVFPTYVELCECAQRTFPDVLQKWLETSVFSLRTKSQYITRRSGGLPFMISAILSSETAPDRPWLKWTFDHLFEIATIPILQHEEKLDLPQVHAFNCIKGIFNESKLSSFSSPYVQSTLELCLKNFTSPVWTLRNCCVMLFTALQNRLFGKAGRTMSARLFFTRFKGIREVLLESLKNSINSAALIPNIRESSENFEPEREENANIESIFLVFTILGRLKPTLMYDGLDEFESEIIKGLECPNWKIRELAARTFASSVQDPKKRILELLGHLVGDSRCQNRMHGYLLAVKEAIGIQLLDTPNVSLNEISFLLINYYQNFLPAMPCYATAKLYSEIVEQLLTSGSVTDNEKRKFLNILGNTFIKENSSYVVNGSLQLFLAVVTRILLKFEDIENLTDIAELALRSEFFEVQLSALHCLKNLYVSQERLPILSDTLIEILHDPNQWVAVKADALTVLRLAKIKVKSFKYSDVTSDKSEILQSSVLENMSIFENVPEAVFWELIGTYGADENPDHLRVAATRCLMNFYLAAPNNDEVLFRIYQQLFDDSLDVRVMAARFFNENVFHTKASDLESSPYSTSLRCVRQLPETFDKDKICPILLNFLENLYHGLAIGKTDPAEANELFDIEKDNQYRNELQLGSQIIEMLKAFNNPLISIQVKETKQCLTDIVTDIGSKNNDAVANWGTNPEIFNKLSLQRKFIASFGEDLTEIDKNLKLHNYHPLLFDI</sequence>
<dbReference type="EMBL" id="CCBQ010000013">
    <property type="protein sequence ID" value="CDO92434.1"/>
    <property type="molecule type" value="Genomic_DNA"/>
</dbReference>
<dbReference type="GO" id="GO:0005829">
    <property type="term" value="C:cytosol"/>
    <property type="evidence" value="ECO:0007669"/>
    <property type="project" value="TreeGrafter"/>
</dbReference>
<evidence type="ECO:0000256" key="1">
    <source>
        <dbReference type="ARBA" id="ARBA00010409"/>
    </source>
</evidence>
<dbReference type="Pfam" id="PF25151">
    <property type="entry name" value="TPR_Trm732_C"/>
    <property type="match status" value="1"/>
</dbReference>
<dbReference type="InterPro" id="IPR019442">
    <property type="entry name" value="THADA/TRM732_DUF2428"/>
</dbReference>